<accession>A0A2M7GA58</accession>
<feature type="compositionally biased region" description="Polar residues" evidence="1">
    <location>
        <begin position="199"/>
        <end position="209"/>
    </location>
</feature>
<evidence type="ECO:0000313" key="3">
    <source>
        <dbReference type="Proteomes" id="UP000231019"/>
    </source>
</evidence>
<comment type="caution">
    <text evidence="2">The sequence shown here is derived from an EMBL/GenBank/DDBJ whole genome shotgun (WGS) entry which is preliminary data.</text>
</comment>
<proteinExistence type="predicted"/>
<dbReference type="Proteomes" id="UP000231019">
    <property type="component" value="Unassembled WGS sequence"/>
</dbReference>
<dbReference type="AlphaFoldDB" id="A0A2M7GA58"/>
<dbReference type="EMBL" id="PFFQ01000006">
    <property type="protein sequence ID" value="PIW19030.1"/>
    <property type="molecule type" value="Genomic_DNA"/>
</dbReference>
<name>A0A2M7GA58_9BACT</name>
<feature type="region of interest" description="Disordered" evidence="1">
    <location>
        <begin position="153"/>
        <end position="210"/>
    </location>
</feature>
<protein>
    <submittedName>
        <fullName evidence="2">Uncharacterized protein</fullName>
    </submittedName>
</protein>
<evidence type="ECO:0000313" key="2">
    <source>
        <dbReference type="EMBL" id="PIW19030.1"/>
    </source>
</evidence>
<gene>
    <name evidence="2" type="ORF">COW36_02660</name>
</gene>
<reference evidence="2 3" key="1">
    <citation type="submission" date="2017-09" db="EMBL/GenBank/DDBJ databases">
        <title>Depth-based differentiation of microbial function through sediment-hosted aquifers and enrichment of novel symbionts in the deep terrestrial subsurface.</title>
        <authorList>
            <person name="Probst A.J."/>
            <person name="Ladd B."/>
            <person name="Jarett J.K."/>
            <person name="Geller-Mcgrath D.E."/>
            <person name="Sieber C.M."/>
            <person name="Emerson J.B."/>
            <person name="Anantharaman K."/>
            <person name="Thomas B.C."/>
            <person name="Malmstrom R."/>
            <person name="Stieglmeier M."/>
            <person name="Klingl A."/>
            <person name="Woyke T."/>
            <person name="Ryan C.M."/>
            <person name="Banfield J.F."/>
        </authorList>
    </citation>
    <scope>NUCLEOTIDE SEQUENCE [LARGE SCALE GENOMIC DNA]</scope>
    <source>
        <strain evidence="2">CG17_big_fil_post_rev_8_21_14_2_50_48_46</strain>
    </source>
</reference>
<feature type="region of interest" description="Disordered" evidence="1">
    <location>
        <begin position="85"/>
        <end position="105"/>
    </location>
</feature>
<sequence>MTPDTEAQTEERKWIQRKLNARNKILTHLEARLQNTPDDPHLLFLQEEHLRARDQLFEEMKSLDLQWQEKHLKLSELVDAYLSETQASTPSEPQEQTAQTSEQQAHLTELKTWKELLEKVEERLLRLPGDPRLLRLRSEHQWRILCLEEALSTSQTSPPSHADQPHSPAQEAQNPGQKLPAPPLEEKTAERPALAPETESVNPSENSGSRIEKELETWKAMLEKTRNRLLARPELTHLKPLLAEYQSRIEKLEAECEKEKRQEPKKEDPQI</sequence>
<evidence type="ECO:0000256" key="1">
    <source>
        <dbReference type="SAM" id="MobiDB-lite"/>
    </source>
</evidence>
<feature type="compositionally biased region" description="Low complexity" evidence="1">
    <location>
        <begin position="91"/>
        <end position="105"/>
    </location>
</feature>
<organism evidence="2 3">
    <name type="scientific">bacterium (Candidatus Blackallbacteria) CG17_big_fil_post_rev_8_21_14_2_50_48_46</name>
    <dbReference type="NCBI Taxonomy" id="2014261"/>
    <lineage>
        <taxon>Bacteria</taxon>
        <taxon>Candidatus Blackallbacteria</taxon>
    </lineage>
</organism>